<comment type="caution">
    <text evidence="2">The sequence shown here is derived from an EMBL/GenBank/DDBJ whole genome shotgun (WGS) entry which is preliminary data.</text>
</comment>
<evidence type="ECO:0000313" key="3">
    <source>
        <dbReference type="Proteomes" id="UP001596274"/>
    </source>
</evidence>
<dbReference type="Proteomes" id="UP001596274">
    <property type="component" value="Unassembled WGS sequence"/>
</dbReference>
<evidence type="ECO:0000313" key="2">
    <source>
        <dbReference type="EMBL" id="MFC6771159.1"/>
    </source>
</evidence>
<protein>
    <submittedName>
        <fullName evidence="2">UPF0104 family protein</fullName>
    </submittedName>
</protein>
<feature type="transmembrane region" description="Helical" evidence="1">
    <location>
        <begin position="51"/>
        <end position="69"/>
    </location>
</feature>
<accession>A0ABD5T1M8</accession>
<gene>
    <name evidence="2" type="ORF">ACFQDD_06450</name>
</gene>
<name>A0ABD5T1M8_9EURY</name>
<organism evidence="2 3">
    <name type="scientific">Halorubrum pallidum</name>
    <dbReference type="NCBI Taxonomy" id="1526114"/>
    <lineage>
        <taxon>Archaea</taxon>
        <taxon>Methanobacteriati</taxon>
        <taxon>Methanobacteriota</taxon>
        <taxon>Stenosarchaea group</taxon>
        <taxon>Halobacteria</taxon>
        <taxon>Halobacteriales</taxon>
        <taxon>Haloferacaceae</taxon>
        <taxon>Halorubrum</taxon>
    </lineage>
</organism>
<keyword evidence="3" id="KW-1185">Reference proteome</keyword>
<keyword evidence="1" id="KW-1133">Transmembrane helix</keyword>
<dbReference type="AlphaFoldDB" id="A0ABD5T1M8"/>
<reference evidence="2 3" key="1">
    <citation type="journal article" date="2019" name="Int. J. Syst. Evol. Microbiol.">
        <title>The Global Catalogue of Microorganisms (GCM) 10K type strain sequencing project: providing services to taxonomists for standard genome sequencing and annotation.</title>
        <authorList>
            <consortium name="The Broad Institute Genomics Platform"/>
            <consortium name="The Broad Institute Genome Sequencing Center for Infectious Disease"/>
            <person name="Wu L."/>
            <person name="Ma J."/>
        </authorList>
    </citation>
    <scope>NUCLEOTIDE SEQUENCE [LARGE SCALE GENOMIC DNA]</scope>
    <source>
        <strain evidence="2 3">PJ61</strain>
    </source>
</reference>
<keyword evidence="1" id="KW-0812">Transmembrane</keyword>
<sequence length="77" mass="8320">MTSRLGSVRFRDHLTRGRLTLVGTALVLAVAGWFIARYLDVGAIVTAAADADPTLLGFALVAYALSWPLRGRRYGDV</sequence>
<proteinExistence type="predicted"/>
<keyword evidence="1" id="KW-0472">Membrane</keyword>
<evidence type="ECO:0000256" key="1">
    <source>
        <dbReference type="SAM" id="Phobius"/>
    </source>
</evidence>
<dbReference type="EMBL" id="JBHSWT010000287">
    <property type="protein sequence ID" value="MFC6771159.1"/>
    <property type="molecule type" value="Genomic_DNA"/>
</dbReference>
<feature type="non-terminal residue" evidence="2">
    <location>
        <position position="77"/>
    </location>
</feature>
<feature type="transmembrane region" description="Helical" evidence="1">
    <location>
        <begin position="21"/>
        <end position="39"/>
    </location>
</feature>